<dbReference type="GO" id="GO:0032543">
    <property type="term" value="P:mitochondrial translation"/>
    <property type="evidence" value="ECO:0007669"/>
    <property type="project" value="InterPro"/>
</dbReference>
<dbReference type="GO" id="GO:0004525">
    <property type="term" value="F:ribonuclease III activity"/>
    <property type="evidence" value="ECO:0007669"/>
    <property type="project" value="InterPro"/>
</dbReference>
<evidence type="ECO:0000259" key="2">
    <source>
        <dbReference type="Pfam" id="PF14622"/>
    </source>
</evidence>
<protein>
    <recommendedName>
        <fullName evidence="2">RNase III domain-containing protein</fullName>
    </recommendedName>
</protein>
<dbReference type="SUPFAM" id="SSF69065">
    <property type="entry name" value="RNase III domain-like"/>
    <property type="match status" value="1"/>
</dbReference>
<dbReference type="PANTHER" id="PTHR28160:SF1">
    <property type="entry name" value="LARGE RIBOSOMAL SUBUNIT PROTEIN ML57"/>
    <property type="match status" value="1"/>
</dbReference>
<feature type="compositionally biased region" description="Low complexity" evidence="1">
    <location>
        <begin position="106"/>
        <end position="120"/>
    </location>
</feature>
<dbReference type="EMBL" id="JAPDMQ010000008">
    <property type="protein sequence ID" value="KAK0540756.1"/>
    <property type="molecule type" value="Genomic_DNA"/>
</dbReference>
<dbReference type="Proteomes" id="UP001176521">
    <property type="component" value="Unassembled WGS sequence"/>
</dbReference>
<evidence type="ECO:0000313" key="3">
    <source>
        <dbReference type="EMBL" id="KAK0540756.1"/>
    </source>
</evidence>
<organism evidence="3 4">
    <name type="scientific">Tilletia horrida</name>
    <dbReference type="NCBI Taxonomy" id="155126"/>
    <lineage>
        <taxon>Eukaryota</taxon>
        <taxon>Fungi</taxon>
        <taxon>Dikarya</taxon>
        <taxon>Basidiomycota</taxon>
        <taxon>Ustilaginomycotina</taxon>
        <taxon>Exobasidiomycetes</taxon>
        <taxon>Tilletiales</taxon>
        <taxon>Tilletiaceae</taxon>
        <taxon>Tilletia</taxon>
    </lineage>
</organism>
<dbReference type="Pfam" id="PF14622">
    <property type="entry name" value="Ribonucleas_3_3"/>
    <property type="match status" value="1"/>
</dbReference>
<sequence>MASTLPRSSRPALLLARSGSGAVASSSSSSAAPSSSSAAAAASTSAWLTSASTSAPASASASASASTSASSTGNSRRPLSHSAAPSRPALARAAAASSPQAPPSPSSSSRGPRSSTSATPISVSPVRRSAAAPAFRGPASLEPSERVITPIPDLPTLRAWFAAHFPFLALPDNVLLQLITHESHNQGRNIYSSNEASASSSSLRAVDLLSAGAHNRRLAFLGRRALSAFLALFLHSVSAGVGVGPAAASSAAAAAAAAAGEDGSSSGKRAADELLRSPVALDLILHTGRLGDRPGRALQLEQVMRWTSAHESSTQSYQHERGLFTIRGRTLEALVGAIYHQHGANLASQFFHAHILPHIDSFPPSTPRALWDAIKARAEHDAQRLGALEHWAGERRAGLGYAEPARRVEQGE</sequence>
<name>A0AAN6GJI7_9BASI</name>
<keyword evidence="4" id="KW-1185">Reference proteome</keyword>
<reference evidence="3" key="1">
    <citation type="journal article" date="2023" name="PhytoFront">
        <title>Draft Genome Resources of Seven Strains of Tilletia horrida, Causal Agent of Kernel Smut of Rice.</title>
        <authorList>
            <person name="Khanal S."/>
            <person name="Antony Babu S."/>
            <person name="Zhou X.G."/>
        </authorList>
    </citation>
    <scope>NUCLEOTIDE SEQUENCE</scope>
    <source>
        <strain evidence="3">TX3</strain>
    </source>
</reference>
<dbReference type="AlphaFoldDB" id="A0AAN6GJI7"/>
<feature type="domain" description="RNase III" evidence="2">
    <location>
        <begin position="172"/>
        <end position="358"/>
    </location>
</feature>
<proteinExistence type="predicted"/>
<dbReference type="InterPro" id="IPR040030">
    <property type="entry name" value="Ribosomal_mL57"/>
</dbReference>
<comment type="caution">
    <text evidence="3">The sequence shown here is derived from an EMBL/GenBank/DDBJ whole genome shotgun (WGS) entry which is preliminary data.</text>
</comment>
<evidence type="ECO:0000256" key="1">
    <source>
        <dbReference type="SAM" id="MobiDB-lite"/>
    </source>
</evidence>
<dbReference type="Gene3D" id="1.10.1520.10">
    <property type="entry name" value="Ribonuclease III domain"/>
    <property type="match status" value="1"/>
</dbReference>
<dbReference type="PANTHER" id="PTHR28160">
    <property type="entry name" value="54S RIBOSOMAL PROTEIN L15, MITOCHONDRIAL"/>
    <property type="match status" value="1"/>
</dbReference>
<gene>
    <name evidence="3" type="ORF">OC842_000325</name>
</gene>
<feature type="compositionally biased region" description="Low complexity" evidence="1">
    <location>
        <begin position="12"/>
        <end position="99"/>
    </location>
</feature>
<evidence type="ECO:0000313" key="4">
    <source>
        <dbReference type="Proteomes" id="UP001176521"/>
    </source>
</evidence>
<feature type="region of interest" description="Disordered" evidence="1">
    <location>
        <begin position="1"/>
        <end position="129"/>
    </location>
</feature>
<dbReference type="GO" id="GO:0005762">
    <property type="term" value="C:mitochondrial large ribosomal subunit"/>
    <property type="evidence" value="ECO:0007669"/>
    <property type="project" value="InterPro"/>
</dbReference>
<dbReference type="GO" id="GO:0003735">
    <property type="term" value="F:structural constituent of ribosome"/>
    <property type="evidence" value="ECO:0007669"/>
    <property type="project" value="InterPro"/>
</dbReference>
<accession>A0AAN6GJI7</accession>
<dbReference type="GO" id="GO:0006396">
    <property type="term" value="P:RNA processing"/>
    <property type="evidence" value="ECO:0007669"/>
    <property type="project" value="InterPro"/>
</dbReference>
<dbReference type="InterPro" id="IPR036389">
    <property type="entry name" value="RNase_III_sf"/>
</dbReference>
<dbReference type="InterPro" id="IPR000999">
    <property type="entry name" value="RNase_III_dom"/>
</dbReference>